<accession>A0A286M2T3</accession>
<dbReference type="Proteomes" id="UP000001963">
    <property type="component" value="Chromosome"/>
</dbReference>
<gene>
    <name evidence="2" type="ordered locus">GbCGDNIH1_8001</name>
</gene>
<dbReference type="AlphaFoldDB" id="A0A286M2T3"/>
<protein>
    <submittedName>
        <fullName evidence="2">Uncharacterized protein</fullName>
    </submittedName>
</protein>
<dbReference type="EMBL" id="CP000394">
    <property type="protein sequence ID" value="ASV62332.1"/>
    <property type="molecule type" value="Genomic_DNA"/>
</dbReference>
<feature type="region of interest" description="Disordered" evidence="1">
    <location>
        <begin position="1"/>
        <end position="21"/>
    </location>
</feature>
<evidence type="ECO:0000313" key="2">
    <source>
        <dbReference type="EMBL" id="ASV62332.1"/>
    </source>
</evidence>
<feature type="compositionally biased region" description="Polar residues" evidence="1">
    <location>
        <begin position="1"/>
        <end position="15"/>
    </location>
</feature>
<reference evidence="2 3" key="1">
    <citation type="journal article" date="2007" name="J. Bacteriol.">
        <title>Genome sequence analysis of the emerging human pathogenic acetic acid bacterium Granulibacter bethesdensis.</title>
        <authorList>
            <person name="Greenberg D.E."/>
            <person name="Porcella S.F."/>
            <person name="Zelazny A.M."/>
            <person name="Virtaneva K."/>
            <person name="Sturdevant D.E."/>
            <person name="Kupko J.J.III."/>
            <person name="Barbian K.D."/>
            <person name="Babar A."/>
            <person name="Dorward D.W."/>
            <person name="Holland S.M."/>
        </authorList>
    </citation>
    <scope>NUCLEOTIDE SEQUENCE [LARGE SCALE GENOMIC DNA]</scope>
    <source>
        <strain evidence="3">ATCC BAA-1260 / CGDNIH1</strain>
    </source>
</reference>
<keyword evidence="3" id="KW-1185">Reference proteome</keyword>
<proteinExistence type="predicted"/>
<evidence type="ECO:0000313" key="3">
    <source>
        <dbReference type="Proteomes" id="UP000001963"/>
    </source>
</evidence>
<evidence type="ECO:0000256" key="1">
    <source>
        <dbReference type="SAM" id="MobiDB-lite"/>
    </source>
</evidence>
<dbReference type="KEGG" id="gbe:GbCGDNIH1_8001"/>
<organism evidence="2 3">
    <name type="scientific">Granulibacter bethesdensis (strain ATCC BAA-1260 / CGDNIH1)</name>
    <dbReference type="NCBI Taxonomy" id="391165"/>
    <lineage>
        <taxon>Bacteria</taxon>
        <taxon>Pseudomonadati</taxon>
        <taxon>Pseudomonadota</taxon>
        <taxon>Alphaproteobacteria</taxon>
        <taxon>Acetobacterales</taxon>
        <taxon>Acetobacteraceae</taxon>
        <taxon>Granulibacter</taxon>
    </lineage>
</organism>
<name>A0A286M2T3_GRABC</name>
<sequence length="48" mass="5230">MTFSMMTTARLQSADGSPESGVKTVAGASFIHHVRWVEARRNMIAGHV</sequence>